<dbReference type="SUPFAM" id="SSF55486">
    <property type="entry name" value="Metalloproteases ('zincins'), catalytic domain"/>
    <property type="match status" value="1"/>
</dbReference>
<organism evidence="1 2">
    <name type="scientific">Levilactobacillus tongjiangensis</name>
    <dbReference type="NCBI Taxonomy" id="2486023"/>
    <lineage>
        <taxon>Bacteria</taxon>
        <taxon>Bacillati</taxon>
        <taxon>Bacillota</taxon>
        <taxon>Bacilli</taxon>
        <taxon>Lactobacillales</taxon>
        <taxon>Lactobacillaceae</taxon>
        <taxon>Levilactobacillus</taxon>
    </lineage>
</organism>
<comment type="caution">
    <text evidence="1">The sequence shown here is derived from an EMBL/GenBank/DDBJ whole genome shotgun (WGS) entry which is preliminary data.</text>
</comment>
<dbReference type="Gene3D" id="3.40.390.10">
    <property type="entry name" value="Collagenase (Catalytic Domain)"/>
    <property type="match status" value="1"/>
</dbReference>
<dbReference type="EMBL" id="JBHSSK010000004">
    <property type="protein sequence ID" value="MFC6206074.1"/>
    <property type="molecule type" value="Genomic_DNA"/>
</dbReference>
<name>A0ABW1SNX0_9LACO</name>
<accession>A0ABW1SNX0</accession>
<dbReference type="Proteomes" id="UP001596254">
    <property type="component" value="Unassembled WGS sequence"/>
</dbReference>
<sequence>MKSKSRFKVLAAVILVVILFGGMTYLGKSYHQNLVKGPNNHYYQRTKTFNKGKIQQHIYSQSELSQLTLVTHGSQYSGNTSLDTASTDHDYQLNGQPLPNIVGPDGVLQLYNQSGFMTSQMVVAAAKYWNKIAGKKIVEVVSKQYQSDEVIHDGQKSQAVLGGQTYNGQGIRFYPGNWRSLGSLSKRNQNNWKEAALIHEIGHALGIPHLGGGILGTNANTDGISTTELMATWTVAQPKSPKQNNSGVRSTNVDAAALALAGLSWEKPQRLASWVLKTPGSYVNYDNGKIVSTIK</sequence>
<evidence type="ECO:0008006" key="3">
    <source>
        <dbReference type="Google" id="ProtNLM"/>
    </source>
</evidence>
<reference evidence="2" key="1">
    <citation type="journal article" date="2019" name="Int. J. Syst. Evol. Microbiol.">
        <title>The Global Catalogue of Microorganisms (GCM) 10K type strain sequencing project: providing services to taxonomists for standard genome sequencing and annotation.</title>
        <authorList>
            <consortium name="The Broad Institute Genomics Platform"/>
            <consortium name="The Broad Institute Genome Sequencing Center for Infectious Disease"/>
            <person name="Wu L."/>
            <person name="Ma J."/>
        </authorList>
    </citation>
    <scope>NUCLEOTIDE SEQUENCE [LARGE SCALE GENOMIC DNA]</scope>
    <source>
        <strain evidence="2">CCM 8905</strain>
    </source>
</reference>
<dbReference type="InterPro" id="IPR024079">
    <property type="entry name" value="MetalloPept_cat_dom_sf"/>
</dbReference>
<keyword evidence="2" id="KW-1185">Reference proteome</keyword>
<protein>
    <recommendedName>
        <fullName evidence="3">Peptidase M10 metallopeptidase domain-containing protein</fullName>
    </recommendedName>
</protein>
<evidence type="ECO:0000313" key="2">
    <source>
        <dbReference type="Proteomes" id="UP001596254"/>
    </source>
</evidence>
<evidence type="ECO:0000313" key="1">
    <source>
        <dbReference type="EMBL" id="MFC6206074.1"/>
    </source>
</evidence>
<gene>
    <name evidence="1" type="ORF">ACFP1G_01015</name>
</gene>
<proteinExistence type="predicted"/>
<dbReference type="RefSeq" id="WP_125693472.1">
    <property type="nucleotide sequence ID" value="NZ_JBHSSK010000004.1"/>
</dbReference>